<dbReference type="AlphaFoldDB" id="A0A5B7DMH7"/>
<keyword evidence="1" id="KW-1133">Transmembrane helix</keyword>
<proteinExistence type="predicted"/>
<reference evidence="2 3" key="1">
    <citation type="submission" date="2019-05" db="EMBL/GenBank/DDBJ databases">
        <title>Another draft genome of Portunus trituberculatus and its Hox gene families provides insights of decapod evolution.</title>
        <authorList>
            <person name="Jeong J.-H."/>
            <person name="Song I."/>
            <person name="Kim S."/>
            <person name="Choi T."/>
            <person name="Kim D."/>
            <person name="Ryu S."/>
            <person name="Kim W."/>
        </authorList>
    </citation>
    <scope>NUCLEOTIDE SEQUENCE [LARGE SCALE GENOMIC DNA]</scope>
    <source>
        <tissue evidence="2">Muscle</tissue>
    </source>
</reference>
<keyword evidence="1" id="KW-0472">Membrane</keyword>
<accession>A0A5B7DMH7</accession>
<protein>
    <submittedName>
        <fullName evidence="2">Uncharacterized protein</fullName>
    </submittedName>
</protein>
<dbReference type="EMBL" id="VSRR010001108">
    <property type="protein sequence ID" value="MPC22638.1"/>
    <property type="molecule type" value="Genomic_DNA"/>
</dbReference>
<comment type="caution">
    <text evidence="2">The sequence shown here is derived from an EMBL/GenBank/DDBJ whole genome shotgun (WGS) entry which is preliminary data.</text>
</comment>
<feature type="transmembrane region" description="Helical" evidence="1">
    <location>
        <begin position="12"/>
        <end position="33"/>
    </location>
</feature>
<dbReference type="Proteomes" id="UP000324222">
    <property type="component" value="Unassembled WGS sequence"/>
</dbReference>
<name>A0A5B7DMH7_PORTR</name>
<evidence type="ECO:0000313" key="2">
    <source>
        <dbReference type="EMBL" id="MPC22638.1"/>
    </source>
</evidence>
<keyword evidence="1" id="KW-0812">Transmembrane</keyword>
<keyword evidence="3" id="KW-1185">Reference proteome</keyword>
<evidence type="ECO:0000256" key="1">
    <source>
        <dbReference type="SAM" id="Phobius"/>
    </source>
</evidence>
<evidence type="ECO:0000313" key="3">
    <source>
        <dbReference type="Proteomes" id="UP000324222"/>
    </source>
</evidence>
<sequence length="68" mass="8320">MSSGDKVYRKNIFFKKLISYFSCSYLWVDLLLITKLTSCNKHLHVPLYLRFFKKLTGRSRFYFKFFFS</sequence>
<organism evidence="2 3">
    <name type="scientific">Portunus trituberculatus</name>
    <name type="common">Swimming crab</name>
    <name type="synonym">Neptunus trituberculatus</name>
    <dbReference type="NCBI Taxonomy" id="210409"/>
    <lineage>
        <taxon>Eukaryota</taxon>
        <taxon>Metazoa</taxon>
        <taxon>Ecdysozoa</taxon>
        <taxon>Arthropoda</taxon>
        <taxon>Crustacea</taxon>
        <taxon>Multicrustacea</taxon>
        <taxon>Malacostraca</taxon>
        <taxon>Eumalacostraca</taxon>
        <taxon>Eucarida</taxon>
        <taxon>Decapoda</taxon>
        <taxon>Pleocyemata</taxon>
        <taxon>Brachyura</taxon>
        <taxon>Eubrachyura</taxon>
        <taxon>Portunoidea</taxon>
        <taxon>Portunidae</taxon>
        <taxon>Portuninae</taxon>
        <taxon>Portunus</taxon>
    </lineage>
</organism>
<gene>
    <name evidence="2" type="ORF">E2C01_015658</name>
</gene>